<feature type="region of interest" description="Disordered" evidence="1">
    <location>
        <begin position="54"/>
        <end position="81"/>
    </location>
</feature>
<evidence type="ECO:0000256" key="1">
    <source>
        <dbReference type="SAM" id="MobiDB-lite"/>
    </source>
</evidence>
<name>A0ABQ2H8R7_9PSEU</name>
<organism evidence="2 3">
    <name type="scientific">Lentzea pudingi</name>
    <dbReference type="NCBI Taxonomy" id="1789439"/>
    <lineage>
        <taxon>Bacteria</taxon>
        <taxon>Bacillati</taxon>
        <taxon>Actinomycetota</taxon>
        <taxon>Actinomycetes</taxon>
        <taxon>Pseudonocardiales</taxon>
        <taxon>Pseudonocardiaceae</taxon>
        <taxon>Lentzea</taxon>
    </lineage>
</organism>
<feature type="compositionally biased region" description="Low complexity" evidence="1">
    <location>
        <begin position="72"/>
        <end position="81"/>
    </location>
</feature>
<keyword evidence="3" id="KW-1185">Reference proteome</keyword>
<evidence type="ECO:0000313" key="2">
    <source>
        <dbReference type="EMBL" id="GGM69326.1"/>
    </source>
</evidence>
<reference evidence="3" key="1">
    <citation type="journal article" date="2019" name="Int. J. Syst. Evol. Microbiol.">
        <title>The Global Catalogue of Microorganisms (GCM) 10K type strain sequencing project: providing services to taxonomists for standard genome sequencing and annotation.</title>
        <authorList>
            <consortium name="The Broad Institute Genomics Platform"/>
            <consortium name="The Broad Institute Genome Sequencing Center for Infectious Disease"/>
            <person name="Wu L."/>
            <person name="Ma J."/>
        </authorList>
    </citation>
    <scope>NUCLEOTIDE SEQUENCE [LARGE SCALE GENOMIC DNA]</scope>
    <source>
        <strain evidence="3">CGMCC 4.7319</strain>
    </source>
</reference>
<evidence type="ECO:0000313" key="3">
    <source>
        <dbReference type="Proteomes" id="UP000597656"/>
    </source>
</evidence>
<comment type="caution">
    <text evidence="2">The sequence shown here is derived from an EMBL/GenBank/DDBJ whole genome shotgun (WGS) entry which is preliminary data.</text>
</comment>
<proteinExistence type="predicted"/>
<dbReference type="EMBL" id="BMNC01000001">
    <property type="protein sequence ID" value="GGM69326.1"/>
    <property type="molecule type" value="Genomic_DNA"/>
</dbReference>
<protein>
    <submittedName>
        <fullName evidence="2">Uncharacterized protein</fullName>
    </submittedName>
</protein>
<sequence length="117" mass="11977">MGVTVAQGPWREGAIGMRLTATFGPEEAAASGVPLVAAMAHEQSLDTRMSGWLREHPDIRGGTGGGGAADPVAARTGATGRTARGRVAGAWRVRRDAARIYLAGPGPPRPVAVVRPA</sequence>
<accession>A0ABQ2H8R7</accession>
<gene>
    <name evidence="2" type="ORF">GCM10011609_01240</name>
</gene>
<dbReference type="Proteomes" id="UP000597656">
    <property type="component" value="Unassembled WGS sequence"/>
</dbReference>